<reference evidence="13 14" key="1">
    <citation type="submission" date="2016-10" db="EMBL/GenBank/DDBJ databases">
        <authorList>
            <person name="de Groot N.N."/>
        </authorList>
    </citation>
    <scope>NUCLEOTIDE SEQUENCE [LARGE SCALE GENOMIC DNA]</scope>
    <source>
        <strain evidence="13 14">KPR-7B</strain>
    </source>
</reference>
<dbReference type="CDD" id="cd07033">
    <property type="entry name" value="TPP_PYR_DXS_TK_like"/>
    <property type="match status" value="1"/>
</dbReference>
<dbReference type="RefSeq" id="WP_092611503.1">
    <property type="nucleotide sequence ID" value="NZ_FNHU01000011.1"/>
</dbReference>
<keyword evidence="4 10" id="KW-0808">Transferase</keyword>
<evidence type="ECO:0000256" key="8">
    <source>
        <dbReference type="ARBA" id="ARBA00023052"/>
    </source>
</evidence>
<comment type="similarity">
    <text evidence="2 10">Belongs to the transketolase family. DXPS subfamily.</text>
</comment>
<sequence length="681" mass="71590">MSEDTATVGADGQGPRSTPHLPATPLLSRIHRPGDLHRLTSEEVEALAAEIRRYLVATVARTGGHLGPNLGVVELTLALHRTFRSPRDIIVFDTGHQAYVHKLLTGRQDFSRLRERGGVSGYPSRRESIHDVVENSHASTALSWADGIARANHLQGRDQRHIVAVIGDGALTGGMAWEALNNIADSADKHLVIVVNDNGRSYAPTIGGLAHHLDALRTNPGYERMLAGVKHTLLAQGAPGRAAFEALHGLKRGLKDILVPSAFFEDLGIKYTGPVDGHDETALEFALTRAREYAEPVIVHVITQKGRGYTPAEEDPADRFHAVGRIHPETGLPVVPSRFGWTAVVAKELLALARGDERIVGITAAMQQPVGLQPLADALPERVIDVGIAEQHALTCAAGMAFAGMHPVVALYATFLNRAFDQVLMDVGLHRAGVTILLDRAGITGTDGASHNGMWDMALLAHVPGLRLAAPRDEATLRQALAVAVGVDDAPTVVRYPKGSLPAPLPALRTVGEEDGPFGAVDVLLEAVGGPAAPTDGVAAAGPLLLVGVGAMAAASLDAGRRLAAEGIGVRVVSPRWPVPVPPALVEMARECRGVLVVEDGLVDGGVGSQLRDAVEDAALSDGVGAFPRVARLGVPRSFLPTASRDELLADFGMDLAGIWAAARRLAGCPARPGTGRSSAV</sequence>
<comment type="subunit">
    <text evidence="3 10">Homodimer.</text>
</comment>
<dbReference type="SUPFAM" id="SSF52518">
    <property type="entry name" value="Thiamin diphosphate-binding fold (THDP-binding)"/>
    <property type="match status" value="2"/>
</dbReference>
<evidence type="ECO:0000256" key="4">
    <source>
        <dbReference type="ARBA" id="ARBA00022679"/>
    </source>
</evidence>
<keyword evidence="5 10" id="KW-0479">Metal-binding</keyword>
<dbReference type="UniPathway" id="UPA00064">
    <property type="reaction ID" value="UER00091"/>
</dbReference>
<dbReference type="GO" id="GO:0030976">
    <property type="term" value="F:thiamine pyrophosphate binding"/>
    <property type="evidence" value="ECO:0007669"/>
    <property type="project" value="UniProtKB-UniRule"/>
</dbReference>
<dbReference type="SMART" id="SM00861">
    <property type="entry name" value="Transket_pyr"/>
    <property type="match status" value="1"/>
</dbReference>
<dbReference type="AlphaFoldDB" id="A0A1G9Y2K5"/>
<dbReference type="EC" id="2.2.1.7" evidence="10"/>
<dbReference type="PANTHER" id="PTHR43322:SF5">
    <property type="entry name" value="1-DEOXY-D-XYLULOSE-5-PHOSPHATE SYNTHASE, CHLOROPLASTIC"/>
    <property type="match status" value="1"/>
</dbReference>
<evidence type="ECO:0000256" key="1">
    <source>
        <dbReference type="ARBA" id="ARBA00004980"/>
    </source>
</evidence>
<evidence type="ECO:0000256" key="7">
    <source>
        <dbReference type="ARBA" id="ARBA00022977"/>
    </source>
</evidence>
<dbReference type="InterPro" id="IPR029061">
    <property type="entry name" value="THDP-binding"/>
</dbReference>
<feature type="binding site" evidence="10">
    <location>
        <begin position="169"/>
        <end position="170"/>
    </location>
    <ligand>
        <name>thiamine diphosphate</name>
        <dbReference type="ChEBI" id="CHEBI:58937"/>
    </ligand>
</feature>
<dbReference type="GO" id="GO:0016114">
    <property type="term" value="P:terpenoid biosynthetic process"/>
    <property type="evidence" value="ECO:0007669"/>
    <property type="project" value="UniProtKB-UniRule"/>
</dbReference>
<keyword evidence="6 10" id="KW-0460">Magnesium</keyword>
<evidence type="ECO:0000256" key="10">
    <source>
        <dbReference type="HAMAP-Rule" id="MF_00315"/>
    </source>
</evidence>
<comment type="function">
    <text evidence="10">Catalyzes the acyloin condensation reaction between C atoms 2 and 3 of pyruvate and glyceraldehyde 3-phosphate to yield 1-deoxy-D-xylulose-5-phosphate (DXP).</text>
</comment>
<feature type="binding site" evidence="10">
    <location>
        <position position="390"/>
    </location>
    <ligand>
        <name>thiamine diphosphate</name>
        <dbReference type="ChEBI" id="CHEBI:58937"/>
    </ligand>
</feature>
<organism evidence="13 14">
    <name type="scientific">Actinomyces ruminicola</name>
    <dbReference type="NCBI Taxonomy" id="332524"/>
    <lineage>
        <taxon>Bacteria</taxon>
        <taxon>Bacillati</taxon>
        <taxon>Actinomycetota</taxon>
        <taxon>Actinomycetes</taxon>
        <taxon>Actinomycetales</taxon>
        <taxon>Actinomycetaceae</taxon>
        <taxon>Actinomyces</taxon>
    </lineage>
</organism>
<comment type="cofactor">
    <cofactor evidence="10">
        <name>thiamine diphosphate</name>
        <dbReference type="ChEBI" id="CHEBI:58937"/>
    </cofactor>
    <text evidence="10">Binds 1 thiamine pyrophosphate per subunit.</text>
</comment>
<dbReference type="GO" id="GO:0008661">
    <property type="term" value="F:1-deoxy-D-xylulose-5-phosphate synthase activity"/>
    <property type="evidence" value="ECO:0007669"/>
    <property type="project" value="UniProtKB-UniRule"/>
</dbReference>
<dbReference type="NCBIfam" id="NF003933">
    <property type="entry name" value="PRK05444.2-2"/>
    <property type="match status" value="1"/>
</dbReference>
<dbReference type="InterPro" id="IPR009014">
    <property type="entry name" value="Transketo_C/PFOR_II"/>
</dbReference>
<dbReference type="InterPro" id="IPR033248">
    <property type="entry name" value="Transketolase_C"/>
</dbReference>
<dbReference type="Pfam" id="PF02780">
    <property type="entry name" value="Transketolase_C"/>
    <property type="match status" value="1"/>
</dbReference>
<dbReference type="InterPro" id="IPR005477">
    <property type="entry name" value="Dxylulose-5-P_synthase"/>
</dbReference>
<dbReference type="PANTHER" id="PTHR43322">
    <property type="entry name" value="1-D-DEOXYXYLULOSE 5-PHOSPHATE SYNTHASE-RELATED"/>
    <property type="match status" value="1"/>
</dbReference>
<protein>
    <recommendedName>
        <fullName evidence="10">1-deoxy-D-xylulose-5-phosphate synthase</fullName>
        <ecNumber evidence="10">2.2.1.7</ecNumber>
    </recommendedName>
    <alternativeName>
        <fullName evidence="10">1-deoxyxylulose-5-phosphate synthase</fullName>
        <shortName evidence="10">DXP synthase</shortName>
        <shortName evidence="10">DXPS</shortName>
    </alternativeName>
</protein>
<dbReference type="SUPFAM" id="SSF52922">
    <property type="entry name" value="TK C-terminal domain-like"/>
    <property type="match status" value="1"/>
</dbReference>
<feature type="domain" description="Transketolase-like pyrimidine-binding" evidence="12">
    <location>
        <begin position="339"/>
        <end position="503"/>
    </location>
</feature>
<evidence type="ECO:0000259" key="12">
    <source>
        <dbReference type="SMART" id="SM00861"/>
    </source>
</evidence>
<dbReference type="OrthoDB" id="9803371at2"/>
<gene>
    <name evidence="10" type="primary">dxs</name>
    <name evidence="13" type="ORF">SAMN04487766_11134</name>
</gene>
<dbReference type="HAMAP" id="MF_00315">
    <property type="entry name" value="DXP_synth"/>
    <property type="match status" value="1"/>
</dbReference>
<comment type="cofactor">
    <cofactor evidence="10">
        <name>Mg(2+)</name>
        <dbReference type="ChEBI" id="CHEBI:18420"/>
    </cofactor>
    <text evidence="10">Binds 1 Mg(2+) ion per subunit.</text>
</comment>
<dbReference type="NCBIfam" id="TIGR00204">
    <property type="entry name" value="dxs"/>
    <property type="match status" value="1"/>
</dbReference>
<evidence type="ECO:0000256" key="9">
    <source>
        <dbReference type="ARBA" id="ARBA00023229"/>
    </source>
</evidence>
<dbReference type="GO" id="GO:0000287">
    <property type="term" value="F:magnesium ion binding"/>
    <property type="evidence" value="ECO:0007669"/>
    <property type="project" value="UniProtKB-UniRule"/>
</dbReference>
<keyword evidence="9 10" id="KW-0414">Isoprene biosynthesis</keyword>
<proteinExistence type="inferred from homology"/>
<dbReference type="EMBL" id="FNHU01000011">
    <property type="protein sequence ID" value="SDN03332.1"/>
    <property type="molecule type" value="Genomic_DNA"/>
</dbReference>
<feature type="binding site" evidence="10">
    <location>
        <position position="96"/>
    </location>
    <ligand>
        <name>thiamine diphosphate</name>
        <dbReference type="ChEBI" id="CHEBI:58937"/>
    </ligand>
</feature>
<evidence type="ECO:0000256" key="5">
    <source>
        <dbReference type="ARBA" id="ARBA00022723"/>
    </source>
</evidence>
<dbReference type="Gene3D" id="3.40.50.970">
    <property type="match status" value="2"/>
</dbReference>
<dbReference type="Proteomes" id="UP000199671">
    <property type="component" value="Unassembled WGS sequence"/>
</dbReference>
<accession>A0A1G9Y2K5</accession>
<dbReference type="GO" id="GO:0009228">
    <property type="term" value="P:thiamine biosynthetic process"/>
    <property type="evidence" value="ECO:0007669"/>
    <property type="project" value="UniProtKB-UniRule"/>
</dbReference>
<feature type="binding site" evidence="10">
    <location>
        <begin position="136"/>
        <end position="138"/>
    </location>
    <ligand>
        <name>thiamine diphosphate</name>
        <dbReference type="ChEBI" id="CHEBI:58937"/>
    </ligand>
</feature>
<keyword evidence="7 10" id="KW-0784">Thiamine biosynthesis</keyword>
<evidence type="ECO:0000256" key="2">
    <source>
        <dbReference type="ARBA" id="ARBA00011081"/>
    </source>
</evidence>
<feature type="region of interest" description="Disordered" evidence="11">
    <location>
        <begin position="1"/>
        <end position="24"/>
    </location>
</feature>
<evidence type="ECO:0000256" key="11">
    <source>
        <dbReference type="SAM" id="MobiDB-lite"/>
    </source>
</evidence>
<dbReference type="GO" id="GO:0019288">
    <property type="term" value="P:isopentenyl diphosphate biosynthetic process, methylerythritol 4-phosphate pathway"/>
    <property type="evidence" value="ECO:0007669"/>
    <property type="project" value="TreeGrafter"/>
</dbReference>
<evidence type="ECO:0000256" key="6">
    <source>
        <dbReference type="ARBA" id="ARBA00022842"/>
    </source>
</evidence>
<dbReference type="Gene3D" id="3.40.50.920">
    <property type="match status" value="1"/>
</dbReference>
<dbReference type="Pfam" id="PF13292">
    <property type="entry name" value="DXP_synthase_N"/>
    <property type="match status" value="1"/>
</dbReference>
<comment type="catalytic activity">
    <reaction evidence="10">
        <text>D-glyceraldehyde 3-phosphate + pyruvate + H(+) = 1-deoxy-D-xylulose 5-phosphate + CO2</text>
        <dbReference type="Rhea" id="RHEA:12605"/>
        <dbReference type="ChEBI" id="CHEBI:15361"/>
        <dbReference type="ChEBI" id="CHEBI:15378"/>
        <dbReference type="ChEBI" id="CHEBI:16526"/>
        <dbReference type="ChEBI" id="CHEBI:57792"/>
        <dbReference type="ChEBI" id="CHEBI:59776"/>
        <dbReference type="EC" id="2.2.1.7"/>
    </reaction>
</comment>
<name>A0A1G9Y2K5_9ACTO</name>
<evidence type="ECO:0000313" key="14">
    <source>
        <dbReference type="Proteomes" id="UP000199671"/>
    </source>
</evidence>
<dbReference type="GO" id="GO:0005829">
    <property type="term" value="C:cytosol"/>
    <property type="evidence" value="ECO:0007669"/>
    <property type="project" value="TreeGrafter"/>
</dbReference>
<dbReference type="Pfam" id="PF02779">
    <property type="entry name" value="Transket_pyr"/>
    <property type="match status" value="1"/>
</dbReference>
<feature type="binding site" evidence="10">
    <location>
        <position position="198"/>
    </location>
    <ligand>
        <name>Mg(2+)</name>
        <dbReference type="ChEBI" id="CHEBI:18420"/>
    </ligand>
</feature>
<comment type="pathway">
    <text evidence="1 10">Metabolic intermediate biosynthesis; 1-deoxy-D-xylulose 5-phosphate biosynthesis; 1-deoxy-D-xylulose 5-phosphate from D-glyceraldehyde 3-phosphate and pyruvate: step 1/1.</text>
</comment>
<evidence type="ECO:0000313" key="13">
    <source>
        <dbReference type="EMBL" id="SDN03332.1"/>
    </source>
</evidence>
<dbReference type="PROSITE" id="PS00802">
    <property type="entry name" value="TRANSKETOLASE_2"/>
    <property type="match status" value="1"/>
</dbReference>
<keyword evidence="8 10" id="KW-0786">Thiamine pyrophosphate</keyword>
<dbReference type="CDD" id="cd02007">
    <property type="entry name" value="TPP_DXS"/>
    <property type="match status" value="1"/>
</dbReference>
<feature type="binding site" evidence="10">
    <location>
        <position position="198"/>
    </location>
    <ligand>
        <name>thiamine diphosphate</name>
        <dbReference type="ChEBI" id="CHEBI:58937"/>
    </ligand>
</feature>
<evidence type="ECO:0000256" key="3">
    <source>
        <dbReference type="ARBA" id="ARBA00011738"/>
    </source>
</evidence>
<feature type="binding site" evidence="10">
    <location>
        <position position="168"/>
    </location>
    <ligand>
        <name>Mg(2+)</name>
        <dbReference type="ChEBI" id="CHEBI:18420"/>
    </ligand>
</feature>
<dbReference type="InterPro" id="IPR005475">
    <property type="entry name" value="Transketolase-like_Pyr-bd"/>
</dbReference>
<dbReference type="InterPro" id="IPR020826">
    <property type="entry name" value="Transketolase_BS"/>
</dbReference>
<feature type="binding site" evidence="10">
    <location>
        <position position="309"/>
    </location>
    <ligand>
        <name>thiamine diphosphate</name>
        <dbReference type="ChEBI" id="CHEBI:58937"/>
    </ligand>
</feature>